<dbReference type="Pfam" id="PF13845">
    <property type="entry name" value="Septum_form"/>
    <property type="match status" value="1"/>
</dbReference>
<dbReference type="PROSITE" id="PS51257">
    <property type="entry name" value="PROKAR_LIPOPROTEIN"/>
    <property type="match status" value="1"/>
</dbReference>
<keyword evidence="4" id="KW-1185">Reference proteome</keyword>
<dbReference type="InterPro" id="IPR026004">
    <property type="entry name" value="Septum_form"/>
</dbReference>
<organism evidence="3 4">
    <name type="scientific">Jatrophihabitans cynanchi</name>
    <dbReference type="NCBI Taxonomy" id="2944128"/>
    <lineage>
        <taxon>Bacteria</taxon>
        <taxon>Bacillati</taxon>
        <taxon>Actinomycetota</taxon>
        <taxon>Actinomycetes</taxon>
        <taxon>Jatrophihabitantales</taxon>
        <taxon>Jatrophihabitantaceae</taxon>
        <taxon>Jatrophihabitans</taxon>
    </lineage>
</organism>
<feature type="domain" description="Septum formation-related" evidence="2">
    <location>
        <begin position="38"/>
        <end position="154"/>
    </location>
</feature>
<feature type="chain" id="PRO_5045150899" evidence="1">
    <location>
        <begin position="24"/>
        <end position="165"/>
    </location>
</feature>
<accession>A0ABY7K0N2</accession>
<name>A0ABY7K0N2_9ACTN</name>
<evidence type="ECO:0000313" key="3">
    <source>
        <dbReference type="EMBL" id="WAX57740.1"/>
    </source>
</evidence>
<evidence type="ECO:0000313" key="4">
    <source>
        <dbReference type="Proteomes" id="UP001164693"/>
    </source>
</evidence>
<keyword evidence="1" id="KW-0732">Signal</keyword>
<gene>
    <name evidence="3" type="ORF">M6B22_02970</name>
</gene>
<evidence type="ECO:0000259" key="2">
    <source>
        <dbReference type="Pfam" id="PF13845"/>
    </source>
</evidence>
<reference evidence="3" key="1">
    <citation type="submission" date="2022-05" db="EMBL/GenBank/DDBJ databases">
        <title>Jatrophihabitans sp. SB3-54 whole genome sequence.</title>
        <authorList>
            <person name="Suh M.K."/>
            <person name="Eom M.K."/>
            <person name="Kim J.S."/>
            <person name="Kim H.S."/>
            <person name="Do H.E."/>
            <person name="Shin Y.K."/>
            <person name="Lee J.-S."/>
        </authorList>
    </citation>
    <scope>NUCLEOTIDE SEQUENCE</scope>
    <source>
        <strain evidence="3">SB3-54</strain>
    </source>
</reference>
<dbReference type="EMBL" id="CP097463">
    <property type="protein sequence ID" value="WAX57740.1"/>
    <property type="molecule type" value="Genomic_DNA"/>
</dbReference>
<sequence>MRLPKAPLAAVLLLGCVAGCTSSGSGSHKVSVFAVKPGQCFTAPGTVKVQLSSLAEVDCSKPHTQEAYAVVPYTATGGAASTGTPAARALTSSYPGEDVLTTFAQGACAQRYRGYVGVDYLDSTLFFTYLLPSARSWEQQADRNVLCFVTTTGTMLTKSVKGSKQ</sequence>
<dbReference type="RefSeq" id="WP_269444287.1">
    <property type="nucleotide sequence ID" value="NZ_CP097463.1"/>
</dbReference>
<feature type="signal peptide" evidence="1">
    <location>
        <begin position="1"/>
        <end position="23"/>
    </location>
</feature>
<proteinExistence type="predicted"/>
<protein>
    <submittedName>
        <fullName evidence="3">Septum formation family protein</fullName>
    </submittedName>
</protein>
<evidence type="ECO:0000256" key="1">
    <source>
        <dbReference type="SAM" id="SignalP"/>
    </source>
</evidence>
<dbReference type="Proteomes" id="UP001164693">
    <property type="component" value="Chromosome"/>
</dbReference>